<name>A0A8J5KE41_HOMAM</name>
<comment type="subcellular location">
    <subcellularLocation>
        <location evidence="1">Secreted</location>
    </subcellularLocation>
</comment>
<evidence type="ECO:0000256" key="2">
    <source>
        <dbReference type="ARBA" id="ARBA00022525"/>
    </source>
</evidence>
<evidence type="ECO:0000313" key="6">
    <source>
        <dbReference type="EMBL" id="KAG7169720.1"/>
    </source>
</evidence>
<accession>A0A8J5KE41</accession>
<evidence type="ECO:0000256" key="4">
    <source>
        <dbReference type="SAM" id="SignalP"/>
    </source>
</evidence>
<reference evidence="6" key="1">
    <citation type="journal article" date="2021" name="Sci. Adv.">
        <title>The American lobster genome reveals insights on longevity, neural, and immune adaptations.</title>
        <authorList>
            <person name="Polinski J.M."/>
            <person name="Zimin A.V."/>
            <person name="Clark K.F."/>
            <person name="Kohn A.B."/>
            <person name="Sadowski N."/>
            <person name="Timp W."/>
            <person name="Ptitsyn A."/>
            <person name="Khanna P."/>
            <person name="Romanova D.Y."/>
            <person name="Williams P."/>
            <person name="Greenwood S.J."/>
            <person name="Moroz L.L."/>
            <person name="Walt D.R."/>
            <person name="Bodnar A.G."/>
        </authorList>
    </citation>
    <scope>NUCLEOTIDE SEQUENCE</scope>
    <source>
        <strain evidence="6">GMGI-L3</strain>
    </source>
</reference>
<dbReference type="Proteomes" id="UP000747542">
    <property type="component" value="Unassembled WGS sequence"/>
</dbReference>
<proteinExistence type="predicted"/>
<feature type="domain" description="Prokineticin" evidence="5">
    <location>
        <begin position="15"/>
        <end position="63"/>
    </location>
</feature>
<sequence>MAGGRGVCVGVWVLLSVAGLALGRCSSSTDCGSLECCNVGMMRYSIPQCVPLGDLGSWCRINAEPVDLSLHYPNNQNVRLFSPFSYSSVLFLLNSYSNQREGWIPVDVSMSARPSVL</sequence>
<keyword evidence="7" id="KW-1185">Reference proteome</keyword>
<evidence type="ECO:0000259" key="5">
    <source>
        <dbReference type="Pfam" id="PF06607"/>
    </source>
</evidence>
<organism evidence="6 7">
    <name type="scientific">Homarus americanus</name>
    <name type="common">American lobster</name>
    <dbReference type="NCBI Taxonomy" id="6706"/>
    <lineage>
        <taxon>Eukaryota</taxon>
        <taxon>Metazoa</taxon>
        <taxon>Ecdysozoa</taxon>
        <taxon>Arthropoda</taxon>
        <taxon>Crustacea</taxon>
        <taxon>Multicrustacea</taxon>
        <taxon>Malacostraca</taxon>
        <taxon>Eumalacostraca</taxon>
        <taxon>Eucarida</taxon>
        <taxon>Decapoda</taxon>
        <taxon>Pleocyemata</taxon>
        <taxon>Astacidea</taxon>
        <taxon>Nephropoidea</taxon>
        <taxon>Nephropidae</taxon>
        <taxon>Homarus</taxon>
    </lineage>
</organism>
<keyword evidence="4" id="KW-0732">Signal</keyword>
<gene>
    <name evidence="6" type="ORF">Hamer_G013351</name>
</gene>
<keyword evidence="2" id="KW-0964">Secreted</keyword>
<dbReference type="EMBL" id="JAHLQT010015640">
    <property type="protein sequence ID" value="KAG7169720.1"/>
    <property type="molecule type" value="Genomic_DNA"/>
</dbReference>
<dbReference type="Gene3D" id="2.10.80.10">
    <property type="entry name" value="Lipase, subunit A"/>
    <property type="match status" value="1"/>
</dbReference>
<dbReference type="InterPro" id="IPR023569">
    <property type="entry name" value="Prokineticin_domain"/>
</dbReference>
<feature type="signal peptide" evidence="4">
    <location>
        <begin position="1"/>
        <end position="23"/>
    </location>
</feature>
<protein>
    <submittedName>
        <fullName evidence="6">Astakine-like</fullName>
    </submittedName>
</protein>
<feature type="chain" id="PRO_5035273007" evidence="4">
    <location>
        <begin position="24"/>
        <end position="117"/>
    </location>
</feature>
<dbReference type="GO" id="GO:0005576">
    <property type="term" value="C:extracellular region"/>
    <property type="evidence" value="ECO:0007669"/>
    <property type="project" value="UniProtKB-SubCell"/>
</dbReference>
<evidence type="ECO:0000313" key="7">
    <source>
        <dbReference type="Proteomes" id="UP000747542"/>
    </source>
</evidence>
<evidence type="ECO:0000256" key="3">
    <source>
        <dbReference type="ARBA" id="ARBA00023157"/>
    </source>
</evidence>
<keyword evidence="3" id="KW-1015">Disulfide bond</keyword>
<comment type="caution">
    <text evidence="6">The sequence shown here is derived from an EMBL/GenBank/DDBJ whole genome shotgun (WGS) entry which is preliminary data.</text>
</comment>
<dbReference type="Pfam" id="PF06607">
    <property type="entry name" value="Prokineticin"/>
    <property type="match status" value="1"/>
</dbReference>
<dbReference type="AlphaFoldDB" id="A0A8J5KE41"/>
<evidence type="ECO:0000256" key="1">
    <source>
        <dbReference type="ARBA" id="ARBA00004613"/>
    </source>
</evidence>